<proteinExistence type="predicted"/>
<sequence length="411" mass="42064">MKIHIGREIQRGSPDINHRFQASRPFHRILRRKKVATPMRQLRSSHVVISLFLLLGSTNSSGNNPCQCGDTHLLGRNVDTPDSHKSVMTVPDPGNLTQSVSQGIPAVPGDDLPPGGVSSGGYQPSSRGSLSGKSTVTDSELPARASTPEGNPPSLPAPKQTSETPSAPGGSSKSQTQLKPSVRGANSVTDPGRSSTDPCISSSSPSSSNLGSLADCGLSSSPSSTNNGTSSQASGDQATAHQRPGARSNGQAALPGSASNLTSNTLPSGANSSSSLPNQPSTVPGVAEKSQSNSGQTTEDQKTAIIASSVILGALLILGAIMAVLRRKQSKREAMKHHEEEGEAPLRATPGELGKRGTVLIGRGLETSHGLPSSGGWLDNRASESATTPGTLSISASSTSADSNEANLNQT</sequence>
<reference evidence="1 2" key="3">
    <citation type="journal article" date="2022" name="Microbiol. Spectr.">
        <title>Folding features and dynamics of 3D genome architecture in plant fungal pathogens.</title>
        <authorList>
            <person name="Xia C."/>
        </authorList>
    </citation>
    <scope>NUCLEOTIDE SEQUENCE [LARGE SCALE GENOMIC DNA]</scope>
    <source>
        <strain evidence="1 2">93-210</strain>
    </source>
</reference>
<gene>
    <name evidence="1" type="ORF">MJO28_003043</name>
</gene>
<comment type="caution">
    <text evidence="1">The sequence shown here is derived from an EMBL/GenBank/DDBJ whole genome shotgun (WGS) entry which is preliminary data.</text>
</comment>
<dbReference type="Proteomes" id="UP001060170">
    <property type="component" value="Chromosome 3"/>
</dbReference>
<keyword evidence="2" id="KW-1185">Reference proteome</keyword>
<accession>A0ACC0ES25</accession>
<protein>
    <submittedName>
        <fullName evidence="1">Uncharacterized protein</fullName>
    </submittedName>
</protein>
<name>A0ACC0ES25_9BASI</name>
<evidence type="ECO:0000313" key="1">
    <source>
        <dbReference type="EMBL" id="KAI7959252.1"/>
    </source>
</evidence>
<reference evidence="2" key="1">
    <citation type="journal article" date="2018" name="BMC Genomics">
        <title>Genomic insights into host adaptation between the wheat stripe rust pathogen (Puccinia striiformis f. sp. tritici) and the barley stripe rust pathogen (Puccinia striiformis f. sp. hordei).</title>
        <authorList>
            <person name="Xia C."/>
            <person name="Wang M."/>
            <person name="Yin C."/>
            <person name="Cornejo O.E."/>
            <person name="Hulbert S.H."/>
            <person name="Chen X."/>
        </authorList>
    </citation>
    <scope>NUCLEOTIDE SEQUENCE [LARGE SCALE GENOMIC DNA]</scope>
    <source>
        <strain evidence="2">93-210</strain>
    </source>
</reference>
<dbReference type="EMBL" id="CM045867">
    <property type="protein sequence ID" value="KAI7959252.1"/>
    <property type="molecule type" value="Genomic_DNA"/>
</dbReference>
<reference evidence="2" key="2">
    <citation type="journal article" date="2018" name="Mol. Plant Microbe Interact.">
        <title>Genome sequence resources for the wheat stripe rust pathogen (Puccinia striiformis f. sp. tritici) and the barley stripe rust pathogen (Puccinia striiformis f. sp. hordei).</title>
        <authorList>
            <person name="Xia C."/>
            <person name="Wang M."/>
            <person name="Yin C."/>
            <person name="Cornejo O.E."/>
            <person name="Hulbert S.H."/>
            <person name="Chen X."/>
        </authorList>
    </citation>
    <scope>NUCLEOTIDE SEQUENCE [LARGE SCALE GENOMIC DNA]</scope>
    <source>
        <strain evidence="2">93-210</strain>
    </source>
</reference>
<evidence type="ECO:0000313" key="2">
    <source>
        <dbReference type="Proteomes" id="UP001060170"/>
    </source>
</evidence>
<organism evidence="1 2">
    <name type="scientific">Puccinia striiformis f. sp. tritici</name>
    <dbReference type="NCBI Taxonomy" id="168172"/>
    <lineage>
        <taxon>Eukaryota</taxon>
        <taxon>Fungi</taxon>
        <taxon>Dikarya</taxon>
        <taxon>Basidiomycota</taxon>
        <taxon>Pucciniomycotina</taxon>
        <taxon>Pucciniomycetes</taxon>
        <taxon>Pucciniales</taxon>
        <taxon>Pucciniaceae</taxon>
        <taxon>Puccinia</taxon>
    </lineage>
</organism>